<feature type="transmembrane region" description="Helical" evidence="8">
    <location>
        <begin position="66"/>
        <end position="89"/>
    </location>
</feature>
<dbReference type="AlphaFoldDB" id="G7YDX5"/>
<dbReference type="PROSITE" id="PS50262">
    <property type="entry name" value="G_PROTEIN_RECEP_F1_2"/>
    <property type="match status" value="1"/>
</dbReference>
<keyword evidence="12" id="KW-1185">Reference proteome</keyword>
<name>G7YDX5_CLOSI</name>
<dbReference type="GO" id="GO:0004930">
    <property type="term" value="F:G protein-coupled receptor activity"/>
    <property type="evidence" value="ECO:0007669"/>
    <property type="project" value="UniProtKB-KW"/>
</dbReference>
<dbReference type="Proteomes" id="UP000008909">
    <property type="component" value="Unassembled WGS sequence"/>
</dbReference>
<proteinExistence type="predicted"/>
<dbReference type="GO" id="GO:0005886">
    <property type="term" value="C:plasma membrane"/>
    <property type="evidence" value="ECO:0007669"/>
    <property type="project" value="TreeGrafter"/>
</dbReference>
<dbReference type="InterPro" id="IPR017452">
    <property type="entry name" value="GPCR_Rhodpsn_7TM"/>
</dbReference>
<reference evidence="11" key="1">
    <citation type="journal article" date="2011" name="Genome Biol.">
        <title>The draft genome of the carcinogenic human liver fluke Clonorchis sinensis.</title>
        <authorList>
            <person name="Wang X."/>
            <person name="Chen W."/>
            <person name="Huang Y."/>
            <person name="Sun J."/>
            <person name="Men J."/>
            <person name="Liu H."/>
            <person name="Luo F."/>
            <person name="Guo L."/>
            <person name="Lv X."/>
            <person name="Deng C."/>
            <person name="Zhou C."/>
            <person name="Fan Y."/>
            <person name="Li X."/>
            <person name="Huang L."/>
            <person name="Hu Y."/>
            <person name="Liang C."/>
            <person name="Hu X."/>
            <person name="Xu J."/>
            <person name="Yu X."/>
        </authorList>
    </citation>
    <scope>NUCLEOTIDE SEQUENCE [LARGE SCALE GENOMIC DNA]</scope>
    <source>
        <strain evidence="11">Henan</strain>
    </source>
</reference>
<keyword evidence="7" id="KW-0807">Transducer</keyword>
<sequence length="184" mass="21439">MFPAIILLFTNIKIALTLAKRRYRWMEMGEPTSNITVSTSSMSGNLDPEHLMCESHQQAYKQEQQFVLRLLLVSILFWILNLPLFMYGILREIQDQTCTKALATTAFMNGYFVSQFLSHLNNCVNFYVYCFIGSTFREAMLALLGCDWRRYEHWSAKLRKGYLDTSDTPSEGFTHCTHKNEPHK</sequence>
<evidence type="ECO:0000256" key="7">
    <source>
        <dbReference type="ARBA" id="ARBA00023224"/>
    </source>
</evidence>
<evidence type="ECO:0000256" key="5">
    <source>
        <dbReference type="ARBA" id="ARBA00023136"/>
    </source>
</evidence>
<comment type="subcellular location">
    <subcellularLocation>
        <location evidence="1">Membrane</location>
        <topology evidence="1">Multi-pass membrane protein</topology>
    </subcellularLocation>
</comment>
<evidence type="ECO:0000259" key="10">
    <source>
        <dbReference type="PROSITE" id="PS50262"/>
    </source>
</evidence>
<feature type="chain" id="PRO_5003506348" description="G-protein coupled receptors family 1 profile domain-containing protein" evidence="9">
    <location>
        <begin position="20"/>
        <end position="184"/>
    </location>
</feature>
<evidence type="ECO:0000256" key="1">
    <source>
        <dbReference type="ARBA" id="ARBA00004141"/>
    </source>
</evidence>
<dbReference type="Gene3D" id="1.20.1070.10">
    <property type="entry name" value="Rhodopsin 7-helix transmembrane proteins"/>
    <property type="match status" value="1"/>
</dbReference>
<organism evidence="11 12">
    <name type="scientific">Clonorchis sinensis</name>
    <name type="common">Chinese liver fluke</name>
    <dbReference type="NCBI Taxonomy" id="79923"/>
    <lineage>
        <taxon>Eukaryota</taxon>
        <taxon>Metazoa</taxon>
        <taxon>Spiralia</taxon>
        <taxon>Lophotrochozoa</taxon>
        <taxon>Platyhelminthes</taxon>
        <taxon>Trematoda</taxon>
        <taxon>Digenea</taxon>
        <taxon>Opisthorchiida</taxon>
        <taxon>Opisthorchiata</taxon>
        <taxon>Opisthorchiidae</taxon>
        <taxon>Clonorchis</taxon>
    </lineage>
</organism>
<keyword evidence="2 8" id="KW-0812">Transmembrane</keyword>
<feature type="signal peptide" evidence="9">
    <location>
        <begin position="1"/>
        <end position="19"/>
    </location>
</feature>
<evidence type="ECO:0000256" key="8">
    <source>
        <dbReference type="SAM" id="Phobius"/>
    </source>
</evidence>
<keyword evidence="3 8" id="KW-1133">Transmembrane helix</keyword>
<gene>
    <name evidence="11" type="ORF">CLF_105659</name>
</gene>
<dbReference type="PANTHER" id="PTHR24243">
    <property type="entry name" value="G-PROTEIN COUPLED RECEPTOR"/>
    <property type="match status" value="1"/>
</dbReference>
<dbReference type="PANTHER" id="PTHR24243:SF233">
    <property type="entry name" value="THYROTROPIN-RELEASING HORMONE RECEPTOR"/>
    <property type="match status" value="1"/>
</dbReference>
<evidence type="ECO:0000313" key="12">
    <source>
        <dbReference type="Proteomes" id="UP000008909"/>
    </source>
</evidence>
<evidence type="ECO:0000313" key="11">
    <source>
        <dbReference type="EMBL" id="GAA51159.1"/>
    </source>
</evidence>
<evidence type="ECO:0000256" key="6">
    <source>
        <dbReference type="ARBA" id="ARBA00023170"/>
    </source>
</evidence>
<evidence type="ECO:0000256" key="9">
    <source>
        <dbReference type="SAM" id="SignalP"/>
    </source>
</evidence>
<keyword evidence="5 8" id="KW-0472">Membrane</keyword>
<evidence type="ECO:0000256" key="3">
    <source>
        <dbReference type="ARBA" id="ARBA00022989"/>
    </source>
</evidence>
<dbReference type="EMBL" id="DF143120">
    <property type="protein sequence ID" value="GAA51159.1"/>
    <property type="molecule type" value="Genomic_DNA"/>
</dbReference>
<protein>
    <recommendedName>
        <fullName evidence="10">G-protein coupled receptors family 1 profile domain-containing protein</fullName>
    </recommendedName>
</protein>
<evidence type="ECO:0000256" key="2">
    <source>
        <dbReference type="ARBA" id="ARBA00022692"/>
    </source>
</evidence>
<reference key="2">
    <citation type="submission" date="2011-10" db="EMBL/GenBank/DDBJ databases">
        <title>The genome and transcriptome sequence of Clonorchis sinensis provide insights into the carcinogenic liver fluke.</title>
        <authorList>
            <person name="Wang X."/>
            <person name="Huang Y."/>
            <person name="Chen W."/>
            <person name="Liu H."/>
            <person name="Guo L."/>
            <person name="Chen Y."/>
            <person name="Luo F."/>
            <person name="Zhou W."/>
            <person name="Sun J."/>
            <person name="Mao Q."/>
            <person name="Liang P."/>
            <person name="Zhou C."/>
            <person name="Tian Y."/>
            <person name="Men J."/>
            <person name="Lv X."/>
            <person name="Huang L."/>
            <person name="Zhou J."/>
            <person name="Hu Y."/>
            <person name="Li R."/>
            <person name="Zhang F."/>
            <person name="Lei H."/>
            <person name="Li X."/>
            <person name="Hu X."/>
            <person name="Liang C."/>
            <person name="Xu J."/>
            <person name="Wu Z."/>
            <person name="Yu X."/>
        </authorList>
    </citation>
    <scope>NUCLEOTIDE SEQUENCE</scope>
    <source>
        <strain>Henan</strain>
    </source>
</reference>
<feature type="domain" description="G-protein coupled receptors family 1 profile" evidence="10">
    <location>
        <begin position="1"/>
        <end position="129"/>
    </location>
</feature>
<dbReference type="SUPFAM" id="SSF81321">
    <property type="entry name" value="Family A G protein-coupled receptor-like"/>
    <property type="match status" value="1"/>
</dbReference>
<keyword evidence="6" id="KW-0675">Receptor</keyword>
<keyword evidence="4" id="KW-0297">G-protein coupled receptor</keyword>
<accession>G7YDX5</accession>
<keyword evidence="9" id="KW-0732">Signal</keyword>
<evidence type="ECO:0000256" key="4">
    <source>
        <dbReference type="ARBA" id="ARBA00023040"/>
    </source>
</evidence>